<dbReference type="AlphaFoldDB" id="A0A438ECP3"/>
<dbReference type="Pfam" id="PF13920">
    <property type="entry name" value="zf-C3HC4_3"/>
    <property type="match status" value="1"/>
</dbReference>
<name>A0A438ECP3_VITVI</name>
<sequence>MDSDADKQAAVFKPYEKILCRVCFDEQINMVLLPCRHHVLCRFSLVLIVTFFPCMAALVVRSARGAPFAVFLSKRDCLYTMCSINCQPINKTLHFINLGLRMQKKQA</sequence>
<dbReference type="Gene3D" id="3.30.40.10">
    <property type="entry name" value="Zinc/RING finger domain, C3HC4 (zinc finger)"/>
    <property type="match status" value="1"/>
</dbReference>
<evidence type="ECO:0000313" key="2">
    <source>
        <dbReference type="EMBL" id="RVW45575.1"/>
    </source>
</evidence>
<accession>A0A438ECP3</accession>
<proteinExistence type="predicted"/>
<gene>
    <name evidence="2" type="ORF">CK203_092134</name>
</gene>
<protein>
    <submittedName>
        <fullName evidence="2">Uncharacterized protein</fullName>
    </submittedName>
</protein>
<keyword evidence="1" id="KW-1133">Transmembrane helix</keyword>
<dbReference type="InterPro" id="IPR013083">
    <property type="entry name" value="Znf_RING/FYVE/PHD"/>
</dbReference>
<dbReference type="Proteomes" id="UP000288805">
    <property type="component" value="Unassembled WGS sequence"/>
</dbReference>
<dbReference type="EMBL" id="QGNW01001324">
    <property type="protein sequence ID" value="RVW45575.1"/>
    <property type="molecule type" value="Genomic_DNA"/>
</dbReference>
<keyword evidence="1" id="KW-0812">Transmembrane</keyword>
<reference evidence="2 3" key="1">
    <citation type="journal article" date="2018" name="PLoS Genet.">
        <title>Population sequencing reveals clonal diversity and ancestral inbreeding in the grapevine cultivar Chardonnay.</title>
        <authorList>
            <person name="Roach M.J."/>
            <person name="Johnson D.L."/>
            <person name="Bohlmann J."/>
            <person name="van Vuuren H.J."/>
            <person name="Jones S.J."/>
            <person name="Pretorius I.S."/>
            <person name="Schmidt S.A."/>
            <person name="Borneman A.R."/>
        </authorList>
    </citation>
    <scope>NUCLEOTIDE SEQUENCE [LARGE SCALE GENOMIC DNA]</scope>
    <source>
        <strain evidence="3">cv. Chardonnay</strain>
        <tissue evidence="2">Leaf</tissue>
    </source>
</reference>
<evidence type="ECO:0000313" key="3">
    <source>
        <dbReference type="Proteomes" id="UP000288805"/>
    </source>
</evidence>
<organism evidence="2 3">
    <name type="scientific">Vitis vinifera</name>
    <name type="common">Grape</name>
    <dbReference type="NCBI Taxonomy" id="29760"/>
    <lineage>
        <taxon>Eukaryota</taxon>
        <taxon>Viridiplantae</taxon>
        <taxon>Streptophyta</taxon>
        <taxon>Embryophyta</taxon>
        <taxon>Tracheophyta</taxon>
        <taxon>Spermatophyta</taxon>
        <taxon>Magnoliopsida</taxon>
        <taxon>eudicotyledons</taxon>
        <taxon>Gunneridae</taxon>
        <taxon>Pentapetalae</taxon>
        <taxon>rosids</taxon>
        <taxon>Vitales</taxon>
        <taxon>Vitaceae</taxon>
        <taxon>Viteae</taxon>
        <taxon>Vitis</taxon>
    </lineage>
</organism>
<evidence type="ECO:0000256" key="1">
    <source>
        <dbReference type="SAM" id="Phobius"/>
    </source>
</evidence>
<keyword evidence="1" id="KW-0472">Membrane</keyword>
<feature type="transmembrane region" description="Helical" evidence="1">
    <location>
        <begin position="39"/>
        <end position="60"/>
    </location>
</feature>
<comment type="caution">
    <text evidence="2">The sequence shown here is derived from an EMBL/GenBank/DDBJ whole genome shotgun (WGS) entry which is preliminary data.</text>
</comment>